<sequence>MLWIYIIVAFVAALLMVFLCIFAIKRPSNSIALWVAILTISLLIAALFVYGIPYYRASEFENYMRQTYPVMSLIEQQSPTEFRAYMDEAQHAIRHSKGQKVVAVYTGEFINSQLSKYIGRASNLSIYEYTLTTLNCYHNLYKTNPPLVIDMEFASFFPNHINFDNLEKGTEVCGDTITIAKLNIIESAIRNPSPPITQEEIIAAQINLREIFAQLAAKYGEAAIEETFTKPYEALDKPQIANIIIEFYEKVILKGQDNTGILLKYLLTQKITNEE</sequence>
<accession>A0A0W0XLA1</accession>
<comment type="caution">
    <text evidence="2">The sequence shown here is derived from an EMBL/GenBank/DDBJ whole genome shotgun (WGS) entry which is preliminary data.</text>
</comment>
<keyword evidence="1" id="KW-0812">Transmembrane</keyword>
<keyword evidence="3" id="KW-1185">Reference proteome</keyword>
<dbReference type="AlphaFoldDB" id="A0A0W0XLA1"/>
<organism evidence="2 3">
    <name type="scientific">Legionella quinlivanii</name>
    <dbReference type="NCBI Taxonomy" id="45073"/>
    <lineage>
        <taxon>Bacteria</taxon>
        <taxon>Pseudomonadati</taxon>
        <taxon>Pseudomonadota</taxon>
        <taxon>Gammaproteobacteria</taxon>
        <taxon>Legionellales</taxon>
        <taxon>Legionellaceae</taxon>
        <taxon>Legionella</taxon>
    </lineage>
</organism>
<dbReference type="Proteomes" id="UP000054618">
    <property type="component" value="Unassembled WGS sequence"/>
</dbReference>
<evidence type="ECO:0000256" key="1">
    <source>
        <dbReference type="SAM" id="Phobius"/>
    </source>
</evidence>
<proteinExistence type="predicted"/>
<name>A0A0W0XLA1_9GAMM</name>
<reference evidence="2 3" key="1">
    <citation type="submission" date="2015-11" db="EMBL/GenBank/DDBJ databases">
        <title>Genomic analysis of 38 Legionella species identifies large and diverse effector repertoires.</title>
        <authorList>
            <person name="Burstein D."/>
            <person name="Amaro F."/>
            <person name="Zusman T."/>
            <person name="Lifshitz Z."/>
            <person name="Cohen O."/>
            <person name="Gilbert J.A."/>
            <person name="Pupko T."/>
            <person name="Shuman H.A."/>
            <person name="Segal G."/>
        </authorList>
    </citation>
    <scope>NUCLEOTIDE SEQUENCE [LARGE SCALE GENOMIC DNA]</scope>
    <source>
        <strain evidence="2 3">CDC#1442-AUS-E</strain>
    </source>
</reference>
<keyword evidence="1" id="KW-1133">Transmembrane helix</keyword>
<dbReference type="OrthoDB" id="5645942at2"/>
<evidence type="ECO:0000313" key="3">
    <source>
        <dbReference type="Proteomes" id="UP000054618"/>
    </source>
</evidence>
<dbReference type="PATRIC" id="fig|45073.5.peg.3050"/>
<dbReference type="EMBL" id="LNYS01000025">
    <property type="protein sequence ID" value="KTD45402.1"/>
    <property type="molecule type" value="Genomic_DNA"/>
</dbReference>
<feature type="transmembrane region" description="Helical" evidence="1">
    <location>
        <begin position="6"/>
        <end position="24"/>
    </location>
</feature>
<protein>
    <submittedName>
        <fullName evidence="2">Uncharacterized protein</fullName>
    </submittedName>
</protein>
<evidence type="ECO:0000313" key="2">
    <source>
        <dbReference type="EMBL" id="KTD45402.1"/>
    </source>
</evidence>
<keyword evidence="1" id="KW-0472">Membrane</keyword>
<dbReference type="STRING" id="45073.Lqui_2873"/>
<feature type="transmembrane region" description="Helical" evidence="1">
    <location>
        <begin position="31"/>
        <end position="55"/>
    </location>
</feature>
<dbReference type="RefSeq" id="WP_058508927.1">
    <property type="nucleotide sequence ID" value="NZ_CAAAIK010000017.1"/>
</dbReference>
<gene>
    <name evidence="2" type="ORF">Lqui_2873</name>
</gene>